<dbReference type="AlphaFoldDB" id="A0A1A9X596"/>
<dbReference type="Proteomes" id="UP000091820">
    <property type="component" value="Unassembled WGS sequence"/>
</dbReference>
<reference evidence="2" key="1">
    <citation type="submission" date="2014-03" db="EMBL/GenBank/DDBJ databases">
        <authorList>
            <person name="Aksoy S."/>
            <person name="Warren W."/>
            <person name="Wilson R.K."/>
        </authorList>
    </citation>
    <scope>NUCLEOTIDE SEQUENCE [LARGE SCALE GENOMIC DNA]</scope>
    <source>
        <strain evidence="2">IAEA</strain>
    </source>
</reference>
<dbReference type="EnsemblMetazoa" id="GBRI044713-RA">
    <property type="protein sequence ID" value="GBRI044713-PA"/>
    <property type="gene ID" value="GBRI044713"/>
</dbReference>
<sequence>MKNHNNESLNNTNLQIYIVFLRDSFHLTYTLVEIFTKLSCIPVLIKERITLISSRISRTSDFLKEFLFKKYLKCTERLASKTMKFTLVILSDLSAQWAAF</sequence>
<organism evidence="1 2">
    <name type="scientific">Glossina brevipalpis</name>
    <dbReference type="NCBI Taxonomy" id="37001"/>
    <lineage>
        <taxon>Eukaryota</taxon>
        <taxon>Metazoa</taxon>
        <taxon>Ecdysozoa</taxon>
        <taxon>Arthropoda</taxon>
        <taxon>Hexapoda</taxon>
        <taxon>Insecta</taxon>
        <taxon>Pterygota</taxon>
        <taxon>Neoptera</taxon>
        <taxon>Endopterygota</taxon>
        <taxon>Diptera</taxon>
        <taxon>Brachycera</taxon>
        <taxon>Muscomorpha</taxon>
        <taxon>Hippoboscoidea</taxon>
        <taxon>Glossinidae</taxon>
        <taxon>Glossina</taxon>
    </lineage>
</organism>
<evidence type="ECO:0000313" key="1">
    <source>
        <dbReference type="EnsemblMetazoa" id="GBRI044713-PA"/>
    </source>
</evidence>
<keyword evidence="2" id="KW-1185">Reference proteome</keyword>
<reference evidence="1" key="2">
    <citation type="submission" date="2020-05" db="UniProtKB">
        <authorList>
            <consortium name="EnsemblMetazoa"/>
        </authorList>
    </citation>
    <scope>IDENTIFICATION</scope>
    <source>
        <strain evidence="1">IAEA</strain>
    </source>
</reference>
<protein>
    <submittedName>
        <fullName evidence="1">Uncharacterized protein</fullName>
    </submittedName>
</protein>
<accession>A0A1A9X596</accession>
<evidence type="ECO:0000313" key="2">
    <source>
        <dbReference type="Proteomes" id="UP000091820"/>
    </source>
</evidence>
<dbReference type="VEuPathDB" id="VectorBase:GBRI044713"/>
<name>A0A1A9X596_9MUSC</name>
<proteinExistence type="predicted"/>